<feature type="region of interest" description="Disordered" evidence="1">
    <location>
        <begin position="39"/>
        <end position="60"/>
    </location>
</feature>
<evidence type="ECO:0000313" key="4">
    <source>
        <dbReference type="Proteomes" id="UP000216984"/>
    </source>
</evidence>
<dbReference type="RefSeq" id="WP_022989838.1">
    <property type="nucleotide sequence ID" value="NZ_NEFY01000004.1"/>
</dbReference>
<evidence type="ECO:0000313" key="3">
    <source>
        <dbReference type="EMBL" id="OZC36695.1"/>
    </source>
</evidence>
<reference evidence="3 4" key="1">
    <citation type="submission" date="2017-06" db="EMBL/GenBank/DDBJ databases">
        <title>Draft genome sequence of the halophilic bacterium Marinobacter vinifirmus FB1.</title>
        <authorList>
            <person name="Stepanov V.G."/>
            <person name="Roberts D.J."/>
            <person name="Fox G.E."/>
        </authorList>
    </citation>
    <scope>NUCLEOTIDE SEQUENCE [LARGE SCALE GENOMIC DNA]</scope>
    <source>
        <strain evidence="3 4">FB1</strain>
    </source>
</reference>
<dbReference type="Proteomes" id="UP000216984">
    <property type="component" value="Unassembled WGS sequence"/>
</dbReference>
<feature type="compositionally biased region" description="Basic and acidic residues" evidence="1">
    <location>
        <begin position="39"/>
        <end position="50"/>
    </location>
</feature>
<dbReference type="AlphaFoldDB" id="A0A7Z1DXK6"/>
<name>A0A7Z1DXK6_9GAMM</name>
<sequence length="89" mass="9612">MIRMTCLAGALALAATSALANPPDNDLGLAGVSFDQDDRTEARKAMDEQAQRPARGGELSSTIYIKTQERLAKSFEQPIRDKIGETTSE</sequence>
<dbReference type="EMBL" id="NEFY01000004">
    <property type="protein sequence ID" value="OZC36695.1"/>
    <property type="molecule type" value="Genomic_DNA"/>
</dbReference>
<protein>
    <submittedName>
        <fullName evidence="3">Uncharacterized protein</fullName>
    </submittedName>
</protein>
<keyword evidence="2" id="KW-0732">Signal</keyword>
<feature type="signal peptide" evidence="2">
    <location>
        <begin position="1"/>
        <end position="20"/>
    </location>
</feature>
<evidence type="ECO:0000256" key="2">
    <source>
        <dbReference type="SAM" id="SignalP"/>
    </source>
</evidence>
<feature type="chain" id="PRO_5030671176" evidence="2">
    <location>
        <begin position="21"/>
        <end position="89"/>
    </location>
</feature>
<evidence type="ECO:0000256" key="1">
    <source>
        <dbReference type="SAM" id="MobiDB-lite"/>
    </source>
</evidence>
<keyword evidence="4" id="KW-1185">Reference proteome</keyword>
<accession>A0A7Z1DXK6</accession>
<organism evidence="3 4">
    <name type="scientific">Marinobacter vinifirmus</name>
    <dbReference type="NCBI Taxonomy" id="355591"/>
    <lineage>
        <taxon>Bacteria</taxon>
        <taxon>Pseudomonadati</taxon>
        <taxon>Pseudomonadota</taxon>
        <taxon>Gammaproteobacteria</taxon>
        <taxon>Pseudomonadales</taxon>
        <taxon>Marinobacteraceae</taxon>
        <taxon>Marinobacter</taxon>
    </lineage>
</organism>
<proteinExistence type="predicted"/>
<comment type="caution">
    <text evidence="3">The sequence shown here is derived from an EMBL/GenBank/DDBJ whole genome shotgun (WGS) entry which is preliminary data.</text>
</comment>
<gene>
    <name evidence="3" type="ORF">B9Q17_16910</name>
</gene>